<evidence type="ECO:0000256" key="6">
    <source>
        <dbReference type="SAM" id="Phobius"/>
    </source>
</evidence>
<evidence type="ECO:0000256" key="1">
    <source>
        <dbReference type="ARBA" id="ARBA00004651"/>
    </source>
</evidence>
<dbReference type="EMBL" id="JACHJS010000001">
    <property type="protein sequence ID" value="MBB4968581.1"/>
    <property type="molecule type" value="Genomic_DNA"/>
</dbReference>
<accession>A0A7W7WZ25</accession>
<keyword evidence="2" id="KW-1003">Cell membrane</keyword>
<dbReference type="PIRSF" id="PIRSF006060">
    <property type="entry name" value="AA_transporter"/>
    <property type="match status" value="1"/>
</dbReference>
<name>A0A7W7WZ25_9PSEU</name>
<gene>
    <name evidence="7" type="ORF">F4559_005940</name>
</gene>
<keyword evidence="5 6" id="KW-0472">Membrane</keyword>
<organism evidence="7 8">
    <name type="scientific">Saccharothrix violaceirubra</name>
    <dbReference type="NCBI Taxonomy" id="413306"/>
    <lineage>
        <taxon>Bacteria</taxon>
        <taxon>Bacillati</taxon>
        <taxon>Actinomycetota</taxon>
        <taxon>Actinomycetes</taxon>
        <taxon>Pseudonocardiales</taxon>
        <taxon>Pseudonocardiaceae</taxon>
        <taxon>Saccharothrix</taxon>
    </lineage>
</organism>
<dbReference type="GO" id="GO:0022857">
    <property type="term" value="F:transmembrane transporter activity"/>
    <property type="evidence" value="ECO:0007669"/>
    <property type="project" value="InterPro"/>
</dbReference>
<dbReference type="GO" id="GO:0005886">
    <property type="term" value="C:plasma membrane"/>
    <property type="evidence" value="ECO:0007669"/>
    <property type="project" value="UniProtKB-SubCell"/>
</dbReference>
<evidence type="ECO:0000256" key="2">
    <source>
        <dbReference type="ARBA" id="ARBA00022475"/>
    </source>
</evidence>
<feature type="transmembrane region" description="Helical" evidence="6">
    <location>
        <begin position="208"/>
        <end position="228"/>
    </location>
</feature>
<feature type="transmembrane region" description="Helical" evidence="6">
    <location>
        <begin position="171"/>
        <end position="187"/>
    </location>
</feature>
<sequence length="398" mass="39502">MRLGVGQATALVLGGVLGPGVLALPAAATRAAGPAALVAWAVLLAVSVPVALSFAALGERYPGGGGVAGYVVHAFGPAAGAPVGWWFYACGVPVGVLGGALVGGSYVEALGVDARLVAVVLLVAAFGTNLAGLRVTGRVQLVLVGALVVVLAVVVVTALPRVGGFTPFAPHGWWAVGSAATVLFYAFSGWEAASHLSGEIGSPRRVTLSALVVVGVLYLGLAIVTVGVEGDAPVATLLERAFGSGVRPVTAAVAVALTFGAINTYIAGGVRLGVALARERALPAWFGRETRSLGVLGVLCVVAAAVLWSVPLDEVMRVTAVVLTAVTGAGMAAAVRLLPSGWLRRCAASALVLNAVVLAFNGLLLLVPVTLAVAALATRRVLTSGPAGSGVRGGRSSA</sequence>
<dbReference type="PANTHER" id="PTHR42770:SF13">
    <property type="entry name" value="L-METHIONINE_BRANCHED-CHAIN AMINO ACID EXPORTER YJEH"/>
    <property type="match status" value="1"/>
</dbReference>
<protein>
    <submittedName>
        <fullName evidence="7">Amino acid efflux transporter</fullName>
    </submittedName>
</protein>
<dbReference type="InterPro" id="IPR050367">
    <property type="entry name" value="APC_superfamily"/>
</dbReference>
<evidence type="ECO:0000256" key="3">
    <source>
        <dbReference type="ARBA" id="ARBA00022692"/>
    </source>
</evidence>
<dbReference type="PANTHER" id="PTHR42770">
    <property type="entry name" value="AMINO ACID TRANSPORTER-RELATED"/>
    <property type="match status" value="1"/>
</dbReference>
<feature type="transmembrane region" description="Helical" evidence="6">
    <location>
        <begin position="33"/>
        <end position="55"/>
    </location>
</feature>
<comment type="caution">
    <text evidence="7">The sequence shown here is derived from an EMBL/GenBank/DDBJ whole genome shotgun (WGS) entry which is preliminary data.</text>
</comment>
<dbReference type="RefSeq" id="WP_184674226.1">
    <property type="nucleotide sequence ID" value="NZ_BAABAI010000014.1"/>
</dbReference>
<evidence type="ECO:0000313" key="8">
    <source>
        <dbReference type="Proteomes" id="UP000542674"/>
    </source>
</evidence>
<evidence type="ECO:0000256" key="5">
    <source>
        <dbReference type="ARBA" id="ARBA00023136"/>
    </source>
</evidence>
<feature type="transmembrane region" description="Helical" evidence="6">
    <location>
        <begin position="318"/>
        <end position="338"/>
    </location>
</feature>
<dbReference type="AlphaFoldDB" id="A0A7W7WZ25"/>
<keyword evidence="8" id="KW-1185">Reference proteome</keyword>
<dbReference type="Proteomes" id="UP000542674">
    <property type="component" value="Unassembled WGS sequence"/>
</dbReference>
<proteinExistence type="predicted"/>
<dbReference type="Gene3D" id="1.20.1740.10">
    <property type="entry name" value="Amino acid/polyamine transporter I"/>
    <property type="match status" value="1"/>
</dbReference>
<keyword evidence="4 6" id="KW-1133">Transmembrane helix</keyword>
<feature type="transmembrane region" description="Helical" evidence="6">
    <location>
        <begin position="67"/>
        <end position="89"/>
    </location>
</feature>
<feature type="transmembrane region" description="Helical" evidence="6">
    <location>
        <begin position="139"/>
        <end position="159"/>
    </location>
</feature>
<evidence type="ECO:0000256" key="4">
    <source>
        <dbReference type="ARBA" id="ARBA00022989"/>
    </source>
</evidence>
<feature type="transmembrane region" description="Helical" evidence="6">
    <location>
        <begin position="293"/>
        <end position="312"/>
    </location>
</feature>
<feature type="transmembrane region" description="Helical" evidence="6">
    <location>
        <begin position="350"/>
        <end position="377"/>
    </location>
</feature>
<dbReference type="InterPro" id="IPR002293">
    <property type="entry name" value="AA/rel_permease1"/>
</dbReference>
<feature type="transmembrane region" description="Helical" evidence="6">
    <location>
        <begin position="248"/>
        <end position="272"/>
    </location>
</feature>
<comment type="subcellular location">
    <subcellularLocation>
        <location evidence="1">Cell membrane</location>
        <topology evidence="1">Multi-pass membrane protein</topology>
    </subcellularLocation>
</comment>
<reference evidence="7 8" key="1">
    <citation type="submission" date="2020-08" db="EMBL/GenBank/DDBJ databases">
        <title>Sequencing the genomes of 1000 actinobacteria strains.</title>
        <authorList>
            <person name="Klenk H.-P."/>
        </authorList>
    </citation>
    <scope>NUCLEOTIDE SEQUENCE [LARGE SCALE GENOMIC DNA]</scope>
    <source>
        <strain evidence="7 8">DSM 45084</strain>
    </source>
</reference>
<dbReference type="Pfam" id="PF13520">
    <property type="entry name" value="AA_permease_2"/>
    <property type="match status" value="1"/>
</dbReference>
<evidence type="ECO:0000313" key="7">
    <source>
        <dbReference type="EMBL" id="MBB4968581.1"/>
    </source>
</evidence>
<feature type="transmembrane region" description="Helical" evidence="6">
    <location>
        <begin position="109"/>
        <end position="127"/>
    </location>
</feature>
<keyword evidence="3 6" id="KW-0812">Transmembrane</keyword>